<dbReference type="SUPFAM" id="SSF53335">
    <property type="entry name" value="S-adenosyl-L-methionine-dependent methyltransferases"/>
    <property type="match status" value="1"/>
</dbReference>
<keyword evidence="4" id="KW-0949">S-adenosyl-L-methionine</keyword>
<evidence type="ECO:0000256" key="5">
    <source>
        <dbReference type="ARBA" id="ARBA00047942"/>
    </source>
</evidence>
<dbReference type="PANTHER" id="PTHR33841">
    <property type="entry name" value="DNA METHYLTRANSFERASE YEEA-RELATED"/>
    <property type="match status" value="1"/>
</dbReference>
<organism evidence="7">
    <name type="scientific">marine sediment metagenome</name>
    <dbReference type="NCBI Taxonomy" id="412755"/>
    <lineage>
        <taxon>unclassified sequences</taxon>
        <taxon>metagenomes</taxon>
        <taxon>ecological metagenomes</taxon>
    </lineage>
</organism>
<dbReference type="EC" id="2.1.1.72" evidence="1"/>
<gene>
    <name evidence="7" type="ORF">LCGC14_1193040</name>
</gene>
<dbReference type="PRINTS" id="PR00507">
    <property type="entry name" value="N12N6MTFRASE"/>
</dbReference>
<protein>
    <recommendedName>
        <fullName evidence="1">site-specific DNA-methyltransferase (adenine-specific)</fullName>
        <ecNumber evidence="1">2.1.1.72</ecNumber>
    </recommendedName>
</protein>
<sequence>SYSKGYLEFDLENIFANRDEREFDTLYSIIHMSRFIPDYEDHKFLIDVFQKDSITEGIKIGDILRDNVEHALGLLGNELIQQNLDKIDLDEIDVNEFYAELLRIIYRIIFILYAEQRGMLPGAGSLYFEQFSLSSLRIRAEKPIKAEKNYDLWNKMLITFNLVRDGNFLLGVNSYNGSLFKEDNLRIILKNGIKISNDIVLKVIRLLTTSANHKVRQRINFLEVSEEEIGAIYESLLDFKPYISSTSQFQLIEGTERKSTGSYYTPKALIDILIRTTLQPLVEDRLIKAGDDDHAREKAILDLKVCDPACGGGTFLLSALDYLGKKLAEIRTGSDSPLEDILRRARRDILQHCIYGVDMNPLAVELAKISLWLRACVKDKPLNFLDNHIKCGNSLIGLGQKMDINKIIPEAIEAIAGNKATGIPSENRSLRSKAREIIKKEIREMEKEGKKTLITSFFTERRTADICSMKFKEIINMPETNQDNIKEKERMYKNVKKNENYQQALNEANIWTSTFFWSFEGESLGEIPRYTTIEQLRDKIADPELNNLMEKINVISEKYRFFHWYIEFPEVFSSERNGFDCILTNPPWDLLDLNENEFFHGTQSGISEAPNQSERRKLIKSLKKTNPVLFNKYNEAWIHIKKSSHYLKSSGFYDLSVRGKINKYQLFVERAWNLINKNGYIGVICPTGIIMNYFLKDLFKQFVRNKSIISLFDFENKEKIFDIHRQFRFCLLTLGGKNIEQELIPMTFYATDPIQIQEPLSLILENKTELKNKYKSKPDYDTLILLNQSDFTLFNPNTLTCPSFRSKKEALLLRHLYNQAEILIKKDEGGKILSNPWEIKLFSIFNMSTDSNLFITKKKLKEAGAFPLNKVIEGGIWITTGGRKFIPLYEGKMIWLYDHRYNTVEFGTGIQHKSMPVNKLQHMNPEFEVIPIYWVEERNLLEKTLKHQNYEWYIGFRDTTGATDKRTCISTIIPRYGAVNTLSLITSKLDPQSVIPLFANLNSIVFDYIARRKIPKNHMNFYVVEQLPIIPLSKYSKELIKMVQDHVLELVYTSYSLNSFALDLGYNGKPFSWQPERRARIQAELDAIYSHLYKLNRSDLEYIIETFFVLKEDELKVFFEFRTKKLILEAYDRFSKQKELFE</sequence>
<evidence type="ECO:0000256" key="3">
    <source>
        <dbReference type="ARBA" id="ARBA00022679"/>
    </source>
</evidence>
<dbReference type="PANTHER" id="PTHR33841:SF1">
    <property type="entry name" value="DNA METHYLTRANSFERASE A"/>
    <property type="match status" value="1"/>
</dbReference>
<comment type="catalytic activity">
    <reaction evidence="5">
        <text>a 2'-deoxyadenosine in DNA + S-adenosyl-L-methionine = an N(6)-methyl-2'-deoxyadenosine in DNA + S-adenosyl-L-homocysteine + H(+)</text>
        <dbReference type="Rhea" id="RHEA:15197"/>
        <dbReference type="Rhea" id="RHEA-COMP:12418"/>
        <dbReference type="Rhea" id="RHEA-COMP:12419"/>
        <dbReference type="ChEBI" id="CHEBI:15378"/>
        <dbReference type="ChEBI" id="CHEBI:57856"/>
        <dbReference type="ChEBI" id="CHEBI:59789"/>
        <dbReference type="ChEBI" id="CHEBI:90615"/>
        <dbReference type="ChEBI" id="CHEBI:90616"/>
        <dbReference type="EC" id="2.1.1.72"/>
    </reaction>
</comment>
<evidence type="ECO:0000259" key="6">
    <source>
        <dbReference type="Pfam" id="PF07669"/>
    </source>
</evidence>
<evidence type="ECO:0000256" key="1">
    <source>
        <dbReference type="ARBA" id="ARBA00011900"/>
    </source>
</evidence>
<dbReference type="GO" id="GO:0006304">
    <property type="term" value="P:DNA modification"/>
    <property type="evidence" value="ECO:0007669"/>
    <property type="project" value="InterPro"/>
</dbReference>
<dbReference type="InterPro" id="IPR029063">
    <property type="entry name" value="SAM-dependent_MTases_sf"/>
</dbReference>
<name>A0A0F9LJ24_9ZZZZ</name>
<feature type="non-terminal residue" evidence="7">
    <location>
        <position position="1"/>
    </location>
</feature>
<dbReference type="AlphaFoldDB" id="A0A0F9LJ24"/>
<dbReference type="GO" id="GO:0009007">
    <property type="term" value="F:site-specific DNA-methyltransferase (adenine-specific) activity"/>
    <property type="evidence" value="ECO:0007669"/>
    <property type="project" value="UniProtKB-EC"/>
</dbReference>
<feature type="domain" description="Type II methyltransferase M.TaqI-like" evidence="6">
    <location>
        <begin position="352"/>
        <end position="597"/>
    </location>
</feature>
<dbReference type="GO" id="GO:0032259">
    <property type="term" value="P:methylation"/>
    <property type="evidence" value="ECO:0007669"/>
    <property type="project" value="UniProtKB-KW"/>
</dbReference>
<accession>A0A0F9LJ24</accession>
<evidence type="ECO:0000256" key="4">
    <source>
        <dbReference type="ARBA" id="ARBA00022691"/>
    </source>
</evidence>
<reference evidence="7" key="1">
    <citation type="journal article" date="2015" name="Nature">
        <title>Complex archaea that bridge the gap between prokaryotes and eukaryotes.</title>
        <authorList>
            <person name="Spang A."/>
            <person name="Saw J.H."/>
            <person name="Jorgensen S.L."/>
            <person name="Zaremba-Niedzwiedzka K."/>
            <person name="Martijn J."/>
            <person name="Lind A.E."/>
            <person name="van Eijk R."/>
            <person name="Schleper C."/>
            <person name="Guy L."/>
            <person name="Ettema T.J."/>
        </authorList>
    </citation>
    <scope>NUCLEOTIDE SEQUENCE</scope>
</reference>
<dbReference type="Pfam" id="PF07669">
    <property type="entry name" value="Eco57I"/>
    <property type="match status" value="2"/>
</dbReference>
<proteinExistence type="predicted"/>
<evidence type="ECO:0000256" key="2">
    <source>
        <dbReference type="ARBA" id="ARBA00022603"/>
    </source>
</evidence>
<dbReference type="InterPro" id="IPR011639">
    <property type="entry name" value="MethylTrfase_TaqI-like_dom"/>
</dbReference>
<comment type="caution">
    <text evidence="7">The sequence shown here is derived from an EMBL/GenBank/DDBJ whole genome shotgun (WGS) entry which is preliminary data.</text>
</comment>
<dbReference type="EMBL" id="LAZR01006070">
    <property type="protein sequence ID" value="KKM94959.1"/>
    <property type="molecule type" value="Genomic_DNA"/>
</dbReference>
<evidence type="ECO:0000313" key="7">
    <source>
        <dbReference type="EMBL" id="KKM94959.1"/>
    </source>
</evidence>
<dbReference type="Gene3D" id="3.40.50.150">
    <property type="entry name" value="Vaccinia Virus protein VP39"/>
    <property type="match status" value="2"/>
</dbReference>
<keyword evidence="3" id="KW-0808">Transferase</keyword>
<feature type="domain" description="Type II methyltransferase M.TaqI-like" evidence="6">
    <location>
        <begin position="650"/>
        <end position="721"/>
    </location>
</feature>
<dbReference type="InterPro" id="IPR050953">
    <property type="entry name" value="N4_N6_ade-DNA_methylase"/>
</dbReference>
<keyword evidence="2" id="KW-0489">Methyltransferase</keyword>